<dbReference type="PROSITE" id="PS50937">
    <property type="entry name" value="HTH_MERR_2"/>
    <property type="match status" value="1"/>
</dbReference>
<keyword evidence="5" id="KW-0175">Coiled coil</keyword>
<dbReference type="SUPFAM" id="SSF89082">
    <property type="entry name" value="Antibiotic binding domain of TipA-like multidrug resistance regulators"/>
    <property type="match status" value="1"/>
</dbReference>
<dbReference type="InterPro" id="IPR012925">
    <property type="entry name" value="TipAS_dom"/>
</dbReference>
<dbReference type="Gene3D" id="1.10.1660.10">
    <property type="match status" value="1"/>
</dbReference>
<dbReference type="Proteomes" id="UP000070063">
    <property type="component" value="Unassembled WGS sequence"/>
</dbReference>
<dbReference type="Pfam" id="PF07739">
    <property type="entry name" value="TipAS"/>
    <property type="match status" value="1"/>
</dbReference>
<evidence type="ECO:0000259" key="6">
    <source>
        <dbReference type="PROSITE" id="PS50937"/>
    </source>
</evidence>
<evidence type="ECO:0000256" key="5">
    <source>
        <dbReference type="SAM" id="Coils"/>
    </source>
</evidence>
<organism evidence="7 8">
    <name type="scientific">Staphylococcus lugdunensis</name>
    <dbReference type="NCBI Taxonomy" id="28035"/>
    <lineage>
        <taxon>Bacteria</taxon>
        <taxon>Bacillati</taxon>
        <taxon>Bacillota</taxon>
        <taxon>Bacilli</taxon>
        <taxon>Bacillales</taxon>
        <taxon>Staphylococcaceae</taxon>
        <taxon>Staphylococcus</taxon>
    </lineage>
</organism>
<keyword evidence="3" id="KW-0238">DNA-binding</keyword>
<dbReference type="SMART" id="SM00422">
    <property type="entry name" value="HTH_MERR"/>
    <property type="match status" value="1"/>
</dbReference>
<dbReference type="GO" id="GO:0003677">
    <property type="term" value="F:DNA binding"/>
    <property type="evidence" value="ECO:0007669"/>
    <property type="project" value="UniProtKB-KW"/>
</dbReference>
<dbReference type="InterPro" id="IPR009061">
    <property type="entry name" value="DNA-bd_dom_put_sf"/>
</dbReference>
<dbReference type="SUPFAM" id="SSF46955">
    <property type="entry name" value="Putative DNA-binding domain"/>
    <property type="match status" value="1"/>
</dbReference>
<reference evidence="7 8" key="1">
    <citation type="submission" date="2016-01" db="EMBL/GenBank/DDBJ databases">
        <authorList>
            <person name="Mitreva M."/>
            <person name="Pepin K.H."/>
            <person name="Mihindukulasuriya K.A."/>
            <person name="Fulton R."/>
            <person name="Fronick C."/>
            <person name="O'Laughlin M."/>
            <person name="Miner T."/>
            <person name="Herter B."/>
            <person name="Rosa B.A."/>
            <person name="Cordes M."/>
            <person name="Tomlinson C."/>
            <person name="Wollam A."/>
            <person name="Palsikar V.B."/>
            <person name="Mardis E.R."/>
            <person name="Wilson R.K."/>
        </authorList>
    </citation>
    <scope>NUCLEOTIDE SEQUENCE [LARGE SCALE GENOMIC DNA]</scope>
    <source>
        <strain evidence="7 8">MJR7738</strain>
    </source>
</reference>
<keyword evidence="4" id="KW-0804">Transcription</keyword>
<comment type="caution">
    <text evidence="7">The sequence shown here is derived from an EMBL/GenBank/DDBJ whole genome shotgun (WGS) entry which is preliminary data.</text>
</comment>
<feature type="domain" description="HTH merR-type" evidence="6">
    <location>
        <begin position="42"/>
        <end position="106"/>
    </location>
</feature>
<sequence length="284" mass="33585">MNILNNNIDINVTLLFIVLDKYAWMKNIKGVSCLHYTFLPNEVAHITGSSTRTLRYYHEIGLLIPSIIAENGYRYYSESDIEKLQEIQFLKNMGLSLSQIHRYCHSDIEAKNKLLEAHYQQILKRYDELEQRLQDLQHHLTSSHQKALDELDYDHVRLHAQYAKEAKIKYGQTDYYQSYSIQQVQQNSACKKWDERIEVPMNQFFDCMNEYLIQGVSATQPEVYLNIVKLKNIILQQVPQCDTIFLNYMATLYEEDTRFSAYINRHRREGLNCYISEAIRAYIA</sequence>
<dbReference type="InterPro" id="IPR036244">
    <property type="entry name" value="TipA-like_antibiotic-bd"/>
</dbReference>
<name>A0ABD4ECX9_STALU</name>
<dbReference type="EMBL" id="LRQI01000091">
    <property type="protein sequence ID" value="KXA36465.1"/>
    <property type="molecule type" value="Genomic_DNA"/>
</dbReference>
<proteinExistence type="predicted"/>
<dbReference type="CDD" id="cd01106">
    <property type="entry name" value="HTH_TipAL-Mta"/>
    <property type="match status" value="1"/>
</dbReference>
<keyword evidence="2" id="KW-0805">Transcription regulation</keyword>
<feature type="coiled-coil region" evidence="5">
    <location>
        <begin position="112"/>
        <end position="146"/>
    </location>
</feature>
<dbReference type="Gene3D" id="1.10.490.50">
    <property type="entry name" value="Antibiotic binding domain of TipA-like multidrug resistance regulators"/>
    <property type="match status" value="1"/>
</dbReference>
<dbReference type="AlphaFoldDB" id="A0ABD4ECX9"/>
<dbReference type="PANTHER" id="PTHR30204:SF69">
    <property type="entry name" value="MERR-FAMILY TRANSCRIPTIONAL REGULATOR"/>
    <property type="match status" value="1"/>
</dbReference>
<accession>A0ABD4ECX9</accession>
<protein>
    <submittedName>
        <fullName evidence="7">TipAS antibiotic-recognition domain protein</fullName>
    </submittedName>
</protein>
<gene>
    <name evidence="7" type="ORF">HMPREF3225_02226</name>
</gene>
<evidence type="ECO:0000313" key="7">
    <source>
        <dbReference type="EMBL" id="KXA36465.1"/>
    </source>
</evidence>
<evidence type="ECO:0000256" key="2">
    <source>
        <dbReference type="ARBA" id="ARBA00023015"/>
    </source>
</evidence>
<dbReference type="InterPro" id="IPR000551">
    <property type="entry name" value="MerR-type_HTH_dom"/>
</dbReference>
<evidence type="ECO:0000256" key="1">
    <source>
        <dbReference type="ARBA" id="ARBA00022491"/>
    </source>
</evidence>
<dbReference type="InterPro" id="IPR047057">
    <property type="entry name" value="MerR_fam"/>
</dbReference>
<evidence type="ECO:0000313" key="8">
    <source>
        <dbReference type="Proteomes" id="UP000070063"/>
    </source>
</evidence>
<dbReference type="PANTHER" id="PTHR30204">
    <property type="entry name" value="REDOX-CYCLING DRUG-SENSING TRANSCRIPTIONAL ACTIVATOR SOXR"/>
    <property type="match status" value="1"/>
</dbReference>
<keyword evidence="1" id="KW-0678">Repressor</keyword>
<evidence type="ECO:0000256" key="4">
    <source>
        <dbReference type="ARBA" id="ARBA00023163"/>
    </source>
</evidence>
<evidence type="ECO:0000256" key="3">
    <source>
        <dbReference type="ARBA" id="ARBA00023125"/>
    </source>
</evidence>
<dbReference type="Pfam" id="PF13411">
    <property type="entry name" value="MerR_1"/>
    <property type="match status" value="1"/>
</dbReference>